<dbReference type="RefSeq" id="WP_379836730.1">
    <property type="nucleotide sequence ID" value="NZ_JBHRYQ010000001.1"/>
</dbReference>
<name>A0ABV7YT25_9BACT</name>
<dbReference type="Proteomes" id="UP001595616">
    <property type="component" value="Unassembled WGS sequence"/>
</dbReference>
<sequence length="106" mass="12072">MKKLFLMLVLFLGIGEVQAIGLIENSNHLRIESKKKKIQAGDDRDFLKDSNSEKKEGILEKVYNSAKNMVVKFFVLLFGGLLDFTFEDKISEVPPNAKQIYCETKS</sequence>
<evidence type="ECO:0000313" key="1">
    <source>
        <dbReference type="EMBL" id="MFC3810513.1"/>
    </source>
</evidence>
<protein>
    <submittedName>
        <fullName evidence="1">Uncharacterized protein</fullName>
    </submittedName>
</protein>
<reference evidence="2" key="1">
    <citation type="journal article" date="2019" name="Int. J. Syst. Evol. Microbiol.">
        <title>The Global Catalogue of Microorganisms (GCM) 10K type strain sequencing project: providing services to taxonomists for standard genome sequencing and annotation.</title>
        <authorList>
            <consortium name="The Broad Institute Genomics Platform"/>
            <consortium name="The Broad Institute Genome Sequencing Center for Infectious Disease"/>
            <person name="Wu L."/>
            <person name="Ma J."/>
        </authorList>
    </citation>
    <scope>NUCLEOTIDE SEQUENCE [LARGE SCALE GENOMIC DNA]</scope>
    <source>
        <strain evidence="2">CECT 7956</strain>
    </source>
</reference>
<comment type="caution">
    <text evidence="1">The sequence shown here is derived from an EMBL/GenBank/DDBJ whole genome shotgun (WGS) entry which is preliminary data.</text>
</comment>
<dbReference type="EMBL" id="JBHRYQ010000001">
    <property type="protein sequence ID" value="MFC3810513.1"/>
    <property type="molecule type" value="Genomic_DNA"/>
</dbReference>
<accession>A0ABV7YT25</accession>
<gene>
    <name evidence="1" type="ORF">ACFOOI_07610</name>
</gene>
<organism evidence="1 2">
    <name type="scientific">Lacihabitans lacunae</name>
    <dbReference type="NCBI Taxonomy" id="1028214"/>
    <lineage>
        <taxon>Bacteria</taxon>
        <taxon>Pseudomonadati</taxon>
        <taxon>Bacteroidota</taxon>
        <taxon>Cytophagia</taxon>
        <taxon>Cytophagales</taxon>
        <taxon>Leadbetterellaceae</taxon>
        <taxon>Lacihabitans</taxon>
    </lineage>
</organism>
<proteinExistence type="predicted"/>
<evidence type="ECO:0000313" key="2">
    <source>
        <dbReference type="Proteomes" id="UP001595616"/>
    </source>
</evidence>
<keyword evidence="2" id="KW-1185">Reference proteome</keyword>